<reference evidence="4 5" key="3">
    <citation type="journal article" date="2015" name="Genome Announc.">
        <title>Draft Genome Sequence of the Archiascomycetous Yeast Saitoella complicata.</title>
        <authorList>
            <person name="Yamauchi K."/>
            <person name="Kondo S."/>
            <person name="Hamamoto M."/>
            <person name="Takahashi Y."/>
            <person name="Ogura Y."/>
            <person name="Hayashi T."/>
            <person name="Nishida H."/>
        </authorList>
    </citation>
    <scope>NUCLEOTIDE SEQUENCE [LARGE SCALE GENOMIC DNA]</scope>
    <source>
        <strain evidence="4 5">NRRL Y-17804</strain>
    </source>
</reference>
<feature type="domain" description="Gryzun putative trafficking through Golgi" evidence="2">
    <location>
        <begin position="676"/>
        <end position="1234"/>
    </location>
</feature>
<feature type="region of interest" description="Disordered" evidence="1">
    <location>
        <begin position="133"/>
        <end position="187"/>
    </location>
</feature>
<dbReference type="Proteomes" id="UP000033140">
    <property type="component" value="Unassembled WGS sequence"/>
</dbReference>
<evidence type="ECO:0000313" key="4">
    <source>
        <dbReference type="EMBL" id="GAO49352.1"/>
    </source>
</evidence>
<dbReference type="Pfam" id="PF11817">
    <property type="entry name" value="Foie-gras_1"/>
    <property type="match status" value="1"/>
</dbReference>
<keyword evidence="5" id="KW-1185">Reference proteome</keyword>
<gene>
    <name evidence="4" type="ORF">G7K_3503-t1</name>
</gene>
<dbReference type="EMBL" id="BACD03000022">
    <property type="protein sequence ID" value="GAO49352.1"/>
    <property type="molecule type" value="Genomic_DNA"/>
</dbReference>
<evidence type="ECO:0000259" key="2">
    <source>
        <dbReference type="Pfam" id="PF07919"/>
    </source>
</evidence>
<feature type="region of interest" description="Disordered" evidence="1">
    <location>
        <begin position="15"/>
        <end position="78"/>
    </location>
</feature>
<accession>A0A0E9NHI9</accession>
<dbReference type="STRING" id="698492.A0A0E9NHI9"/>
<protein>
    <recommendedName>
        <fullName evidence="6">Trafficking protein particle complex subunit 11 domain-containing protein</fullName>
    </recommendedName>
</protein>
<feature type="domain" description="Trafficking protein particle complex subunit 11" evidence="3">
    <location>
        <begin position="395"/>
        <end position="646"/>
    </location>
</feature>
<sequence length="1247" mass="139508">MDSYPREYTEHLRPLVLVAGLTPPATDRPSSPNATPSSSPPRDRRPSMPVSPQNSSAYLTPPRPDQLRRRGSVWSPMPPIDQELAKQLLGYLTVRSGSNVWEASAMDVSAGTKYVEGLFRVLPVERAYRLPAKKARPAPSPLSSFRSSSPSGRPRTRSPSPVKPSTDPLHSPAPPAPINPANLHSPLSPLTPGSPLFPDGLVTPRWVAKYARRLPSAFVGFYEIYTGDDEQTKALKDQELVKELTELKRAFADRGIKFVAVVTSKKTTGEALDLDTRLNNLRRAAQLDARTGLLFLGPSSAVELRGFVANLQEVLYPTAVEFYNDILKHARKKSRNRGSSPAESLRWSLRTDFKVGVMAEFLQNIELADRNYRSAYMTLLEMFNNTSILPPRSQRWIEARLLSDSLNLKICKMCLYLDLPADAMKTFNQHIAHTARLSSTHWSPSTGIDTPEWYSWLARQRRAFGDLVVLAEGSGFDFRSLEVWKPTVPGPGVQVGGWRRGEVVRHAGYEYWEAVECMKVRKIKMKEAMAREKRAVGEEGGEGKEGDEAGVDVDKVIGEITREALEQFRHHGDMRMVLYLSQELAQTNFEAGNYDIALTYAKKLVAEYRREEWTTLLEGALRTCLACAQELGNHEDIMRFSWELLSKDFKGDEASSNAFFAETRDLAAAEDGKPLVLDSSGSTAPIHMSFVFNPPMTSVTMPIVFQVTLEYNVHPSTPPLSLKSCELLFDGIYRPVHLEHNANEEASKAGSLVLLKLEDDGDILRASGDLSFQPGEKKTFQMVKLAKHEGVVNVRSGLLHLDSPGARPIEITCDLSSPDKRHKFLWLEETNNRQRSRELHLDNPRSCTVLQKPAKLQIQTDFKGLAYCGEAFPLILTVMNEEDEAIRASFQVSTASYEGDPLEVAAKPDVESIAAPDSVFDIGEVKPNEIGSGTCYILCPRMRTDATVEFTVKYSLASDPDTKIRKTLEISIPVMEPFHAAYDFSPRVNSKWPEPFSTSDPLTSFLEIAQSWALTSTLSSLGSITMEIEGLELVLEDTLGPASVKVRHGHGCRSDGNDNLVWDSSIAHKAEFVLDCTKAEDQVYEESFVDTVIAIHWRRHQEVENAEAHWNTAYLMVPRLHIPSFEPRVLAETILYPSFPRKRTIIWHLENPTNLILNLSLFMHPSEHFTCSGVKHTQVRLLPFSAQTIQHNVIALTQGWLKLPSFKVIEVQSERELRMVPASADIRLDREGGMSIQVVDDEVDEKV</sequence>
<evidence type="ECO:0000259" key="3">
    <source>
        <dbReference type="Pfam" id="PF11817"/>
    </source>
</evidence>
<dbReference type="OrthoDB" id="6278596at2759"/>
<dbReference type="PANTHER" id="PTHR14374:SF0">
    <property type="entry name" value="TRAFFICKING PROTEIN PARTICLE COMPLEX SUBUNIT 11"/>
    <property type="match status" value="1"/>
</dbReference>
<proteinExistence type="predicted"/>
<feature type="compositionally biased region" description="Low complexity" evidence="1">
    <location>
        <begin position="141"/>
        <end position="160"/>
    </location>
</feature>
<name>A0A0E9NHI9_SAICN</name>
<dbReference type="InterPro" id="IPR021773">
    <property type="entry name" value="TPC11"/>
</dbReference>
<dbReference type="PANTHER" id="PTHR14374">
    <property type="entry name" value="FOIE GRAS"/>
    <property type="match status" value="1"/>
</dbReference>
<evidence type="ECO:0000313" key="5">
    <source>
        <dbReference type="Proteomes" id="UP000033140"/>
    </source>
</evidence>
<evidence type="ECO:0000256" key="1">
    <source>
        <dbReference type="SAM" id="MobiDB-lite"/>
    </source>
</evidence>
<evidence type="ECO:0008006" key="6">
    <source>
        <dbReference type="Google" id="ProtNLM"/>
    </source>
</evidence>
<reference evidence="4 5" key="1">
    <citation type="journal article" date="2011" name="J. Gen. Appl. Microbiol.">
        <title>Draft genome sequencing of the enigmatic yeast Saitoella complicata.</title>
        <authorList>
            <person name="Nishida H."/>
            <person name="Hamamoto M."/>
            <person name="Sugiyama J."/>
        </authorList>
    </citation>
    <scope>NUCLEOTIDE SEQUENCE [LARGE SCALE GENOMIC DNA]</scope>
    <source>
        <strain evidence="4 5">NRRL Y-17804</strain>
    </source>
</reference>
<dbReference type="InterPro" id="IPR012880">
    <property type="entry name" value="Gryzun"/>
</dbReference>
<comment type="caution">
    <text evidence="4">The sequence shown here is derived from an EMBL/GenBank/DDBJ whole genome shotgun (WGS) entry which is preliminary data.</text>
</comment>
<dbReference type="RefSeq" id="XP_019027119.1">
    <property type="nucleotide sequence ID" value="XM_019166576.1"/>
</dbReference>
<dbReference type="Pfam" id="PF07919">
    <property type="entry name" value="Gryzun"/>
    <property type="match status" value="1"/>
</dbReference>
<reference evidence="4 5" key="2">
    <citation type="journal article" date="2014" name="J. Gen. Appl. Microbiol.">
        <title>The early diverging ascomycetous budding yeast Saitoella complicata has three histone deacetylases belonging to the Clr6, Hos2, and Rpd3 lineages.</title>
        <authorList>
            <person name="Nishida H."/>
            <person name="Matsumoto T."/>
            <person name="Kondo S."/>
            <person name="Hamamoto M."/>
            <person name="Yoshikawa H."/>
        </authorList>
    </citation>
    <scope>NUCLEOTIDE SEQUENCE [LARGE SCALE GENOMIC DNA]</scope>
    <source>
        <strain evidence="4 5">NRRL Y-17804</strain>
    </source>
</reference>
<dbReference type="OMA" id="CVEYYRD"/>
<organism evidence="4 5">
    <name type="scientific">Saitoella complicata (strain BCRC 22490 / CBS 7301 / JCM 7358 / NBRC 10748 / NRRL Y-17804)</name>
    <dbReference type="NCBI Taxonomy" id="698492"/>
    <lineage>
        <taxon>Eukaryota</taxon>
        <taxon>Fungi</taxon>
        <taxon>Dikarya</taxon>
        <taxon>Ascomycota</taxon>
        <taxon>Taphrinomycotina</taxon>
        <taxon>Taphrinomycotina incertae sedis</taxon>
        <taxon>Saitoella</taxon>
    </lineage>
</organism>
<dbReference type="AlphaFoldDB" id="A0A0E9NHI9"/>